<dbReference type="PANTHER" id="PTHR34137">
    <property type="entry name" value="EXODEOXYRIBONUCLEASE 7 SMALL SUBUNIT"/>
    <property type="match status" value="1"/>
</dbReference>
<evidence type="ECO:0000256" key="3">
    <source>
        <dbReference type="ARBA" id="ARBA00022722"/>
    </source>
</evidence>
<dbReference type="EC" id="3.1.11.6" evidence="6"/>
<dbReference type="PIRSF" id="PIRSF006488">
    <property type="entry name" value="Exonuc_VII_S"/>
    <property type="match status" value="1"/>
</dbReference>
<dbReference type="Pfam" id="PF02609">
    <property type="entry name" value="Exonuc_VII_S"/>
    <property type="match status" value="1"/>
</dbReference>
<keyword evidence="4 6" id="KW-0378">Hydrolase</keyword>
<dbReference type="EMBL" id="AVCH01000220">
    <property type="protein sequence ID" value="KFN41471.1"/>
    <property type="molecule type" value="Genomic_DNA"/>
</dbReference>
<dbReference type="RefSeq" id="WP_043805504.1">
    <property type="nucleotide sequence ID" value="NZ_AVCH01000220.1"/>
</dbReference>
<dbReference type="InterPro" id="IPR003761">
    <property type="entry name" value="Exonuc_VII_S"/>
</dbReference>
<proteinExistence type="inferred from homology"/>
<comment type="function">
    <text evidence="6">Bidirectionally degrades single-stranded DNA into large acid-insoluble oligonucleotides, which are then degraded further into small acid-soluble oligonucleotides.</text>
</comment>
<dbReference type="AlphaFoldDB" id="A0A091AQ52"/>
<evidence type="ECO:0000256" key="2">
    <source>
        <dbReference type="ARBA" id="ARBA00022490"/>
    </source>
</evidence>
<dbReference type="NCBIfam" id="TIGR01280">
    <property type="entry name" value="xseB"/>
    <property type="match status" value="1"/>
</dbReference>
<dbReference type="PATRIC" id="fig|1384054.3.peg.2786"/>
<dbReference type="eggNOG" id="COG1722">
    <property type="taxonomic scope" value="Bacteria"/>
</dbReference>
<keyword evidence="2 6" id="KW-0963">Cytoplasm</keyword>
<keyword evidence="8" id="KW-1185">Reference proteome</keyword>
<dbReference type="Proteomes" id="UP000029392">
    <property type="component" value="Unassembled WGS sequence"/>
</dbReference>
<organism evidence="7 8">
    <name type="scientific">Arenimonas malthae CC-JY-1</name>
    <dbReference type="NCBI Taxonomy" id="1384054"/>
    <lineage>
        <taxon>Bacteria</taxon>
        <taxon>Pseudomonadati</taxon>
        <taxon>Pseudomonadota</taxon>
        <taxon>Gammaproteobacteria</taxon>
        <taxon>Lysobacterales</taxon>
        <taxon>Lysobacteraceae</taxon>
        <taxon>Arenimonas</taxon>
    </lineage>
</organism>
<evidence type="ECO:0000256" key="1">
    <source>
        <dbReference type="ARBA" id="ARBA00009998"/>
    </source>
</evidence>
<sequence>MAAKTPAPPSPVAQFESSLDELEQLVQKMEKGEMSLDDSLAAYERGVNLYRQCQGALEQAELRVRLLSDPADPETAQPFQPDAS</sequence>
<keyword evidence="5 6" id="KW-0269">Exonuclease</keyword>
<dbReference type="GO" id="GO:0005829">
    <property type="term" value="C:cytosol"/>
    <property type="evidence" value="ECO:0007669"/>
    <property type="project" value="TreeGrafter"/>
</dbReference>
<dbReference type="OrthoDB" id="9801128at2"/>
<dbReference type="GO" id="GO:0009318">
    <property type="term" value="C:exodeoxyribonuclease VII complex"/>
    <property type="evidence" value="ECO:0007669"/>
    <property type="project" value="UniProtKB-UniRule"/>
</dbReference>
<evidence type="ECO:0000313" key="8">
    <source>
        <dbReference type="Proteomes" id="UP000029392"/>
    </source>
</evidence>
<dbReference type="SUPFAM" id="SSF116842">
    <property type="entry name" value="XseB-like"/>
    <property type="match status" value="1"/>
</dbReference>
<dbReference type="Gene3D" id="1.10.287.1040">
    <property type="entry name" value="Exonuclease VII, small subunit"/>
    <property type="match status" value="1"/>
</dbReference>
<dbReference type="GO" id="GO:0008855">
    <property type="term" value="F:exodeoxyribonuclease VII activity"/>
    <property type="evidence" value="ECO:0007669"/>
    <property type="project" value="UniProtKB-UniRule"/>
</dbReference>
<comment type="similarity">
    <text evidence="1 6">Belongs to the XseB family.</text>
</comment>
<evidence type="ECO:0000256" key="5">
    <source>
        <dbReference type="ARBA" id="ARBA00022839"/>
    </source>
</evidence>
<keyword evidence="3 6" id="KW-0540">Nuclease</keyword>
<name>A0A091AQ52_9GAMM</name>
<comment type="subunit">
    <text evidence="6">Heterooligomer composed of large and small subunits.</text>
</comment>
<dbReference type="NCBIfam" id="NF002140">
    <property type="entry name" value="PRK00977.1-4"/>
    <property type="match status" value="1"/>
</dbReference>
<comment type="caution">
    <text evidence="7">The sequence shown here is derived from an EMBL/GenBank/DDBJ whole genome shotgun (WGS) entry which is preliminary data.</text>
</comment>
<dbReference type="PANTHER" id="PTHR34137:SF1">
    <property type="entry name" value="EXODEOXYRIBONUCLEASE 7 SMALL SUBUNIT"/>
    <property type="match status" value="1"/>
</dbReference>
<comment type="subcellular location">
    <subcellularLocation>
        <location evidence="6">Cytoplasm</location>
    </subcellularLocation>
</comment>
<comment type="catalytic activity">
    <reaction evidence="6">
        <text>Exonucleolytic cleavage in either 5'- to 3'- or 3'- to 5'-direction to yield nucleoside 5'-phosphates.</text>
        <dbReference type="EC" id="3.1.11.6"/>
    </reaction>
</comment>
<dbReference type="GO" id="GO:0006308">
    <property type="term" value="P:DNA catabolic process"/>
    <property type="evidence" value="ECO:0007669"/>
    <property type="project" value="UniProtKB-UniRule"/>
</dbReference>
<gene>
    <name evidence="6" type="primary">xseB</name>
    <name evidence="7" type="ORF">N790_12520</name>
</gene>
<dbReference type="STRING" id="1384054.N790_12520"/>
<evidence type="ECO:0000256" key="4">
    <source>
        <dbReference type="ARBA" id="ARBA00022801"/>
    </source>
</evidence>
<accession>A0A091AQ52</accession>
<dbReference type="HAMAP" id="MF_00337">
    <property type="entry name" value="Exonuc_7_S"/>
    <property type="match status" value="1"/>
</dbReference>
<evidence type="ECO:0000313" key="7">
    <source>
        <dbReference type="EMBL" id="KFN41471.1"/>
    </source>
</evidence>
<protein>
    <recommendedName>
        <fullName evidence="6">Exodeoxyribonuclease 7 small subunit</fullName>
        <ecNumber evidence="6">3.1.11.6</ecNumber>
    </recommendedName>
    <alternativeName>
        <fullName evidence="6">Exodeoxyribonuclease VII small subunit</fullName>
        <shortName evidence="6">Exonuclease VII small subunit</shortName>
    </alternativeName>
</protein>
<evidence type="ECO:0000256" key="6">
    <source>
        <dbReference type="HAMAP-Rule" id="MF_00337"/>
    </source>
</evidence>
<dbReference type="InterPro" id="IPR037004">
    <property type="entry name" value="Exonuc_VII_ssu_sf"/>
</dbReference>
<reference evidence="7 8" key="1">
    <citation type="submission" date="2013-09" db="EMBL/GenBank/DDBJ databases">
        <title>Genome sequencing of Arenimonas malthae.</title>
        <authorList>
            <person name="Chen F."/>
            <person name="Wang G."/>
        </authorList>
    </citation>
    <scope>NUCLEOTIDE SEQUENCE [LARGE SCALE GENOMIC DNA]</scope>
    <source>
        <strain evidence="7 8">CC-JY-1</strain>
    </source>
</reference>